<accession>A0AAD3T993</accession>
<dbReference type="Proteomes" id="UP001279734">
    <property type="component" value="Unassembled WGS sequence"/>
</dbReference>
<feature type="compositionally biased region" description="Low complexity" evidence="7">
    <location>
        <begin position="291"/>
        <end position="305"/>
    </location>
</feature>
<dbReference type="PANTHER" id="PTHR16223">
    <property type="entry name" value="TRANSCRIPTION FACTOR BHLH83-RELATED"/>
    <property type="match status" value="1"/>
</dbReference>
<dbReference type="Gene3D" id="4.10.280.10">
    <property type="entry name" value="Helix-loop-helix DNA-binding domain"/>
    <property type="match status" value="1"/>
</dbReference>
<name>A0AAD3T993_NEPGR</name>
<keyword evidence="5" id="KW-0804">Transcription</keyword>
<proteinExistence type="predicted"/>
<dbReference type="GO" id="GO:0005634">
    <property type="term" value="C:nucleus"/>
    <property type="evidence" value="ECO:0007669"/>
    <property type="project" value="UniProtKB-SubCell"/>
</dbReference>
<dbReference type="InterPro" id="IPR036638">
    <property type="entry name" value="HLH_DNA-bd_sf"/>
</dbReference>
<dbReference type="SMART" id="SM00353">
    <property type="entry name" value="HLH"/>
    <property type="match status" value="1"/>
</dbReference>
<evidence type="ECO:0000256" key="7">
    <source>
        <dbReference type="SAM" id="MobiDB-lite"/>
    </source>
</evidence>
<dbReference type="CDD" id="cd11393">
    <property type="entry name" value="bHLH_AtbHLH_like"/>
    <property type="match status" value="1"/>
</dbReference>
<feature type="domain" description="BHLH" evidence="8">
    <location>
        <begin position="337"/>
        <end position="386"/>
    </location>
</feature>
<dbReference type="GO" id="GO:0000978">
    <property type="term" value="F:RNA polymerase II cis-regulatory region sequence-specific DNA binding"/>
    <property type="evidence" value="ECO:0007669"/>
    <property type="project" value="TreeGrafter"/>
</dbReference>
<dbReference type="FunFam" id="4.10.280.10:FF:000032">
    <property type="entry name" value="Transcription factor bHLH123 family"/>
    <property type="match status" value="1"/>
</dbReference>
<dbReference type="PROSITE" id="PS50888">
    <property type="entry name" value="BHLH"/>
    <property type="match status" value="1"/>
</dbReference>
<dbReference type="InterPro" id="IPR011598">
    <property type="entry name" value="bHLH_dom"/>
</dbReference>
<evidence type="ECO:0000256" key="2">
    <source>
        <dbReference type="ARBA" id="ARBA00011738"/>
    </source>
</evidence>
<feature type="region of interest" description="Disordered" evidence="7">
    <location>
        <begin position="252"/>
        <end position="347"/>
    </location>
</feature>
<dbReference type="GO" id="GO:0000981">
    <property type="term" value="F:DNA-binding transcription factor activity, RNA polymerase II-specific"/>
    <property type="evidence" value="ECO:0007669"/>
    <property type="project" value="TreeGrafter"/>
</dbReference>
<evidence type="ECO:0000256" key="1">
    <source>
        <dbReference type="ARBA" id="ARBA00004123"/>
    </source>
</evidence>
<sequence>MAEEYGHGSGICGGGGGNWWDSPRASTVTRFDCSSSTSSASASYGWITETGDNISTRSTVDSASATSGSASFHDGHLLQGANSANTSAVLIDPTFQIMGLRLPSQAIEWNHSLLRDEKAAESSFRAMIQEGMATSSNFNQETGGLFESHQDHCKTLEKLFPRIKIEDAIEFKQINRGLISLDHQPMENHFQLESPPVYSSPSSNLQALIGSVHHHRQQQLSPFGNRPMSFGYDQQQLSYGLASDVSLLPSWSKAHRSHRSSPPKQMPAPPHSAPFGPASVAAGAMSDTARPSFFPSLQPQFPMPSFDEKPKQRAMEVKEALKKSSGDQTTNKRPRNNEASSTLPPFKVRKEKMGDRITALQQLVSPFGKTDTASVLSEAIEYIKFLHEQVNVLSTPYLKSGASLHRHQNSNQSKNAEGGAKQDLRSRGLCLVPVSSTFPVAHEPTVEFWTPTFGGTFR</sequence>
<feature type="compositionally biased region" description="Basic and acidic residues" evidence="7">
    <location>
        <begin position="306"/>
        <end position="325"/>
    </location>
</feature>
<dbReference type="PANTHER" id="PTHR16223:SF46">
    <property type="entry name" value="TRANSCRIPTION FACTOR BHLH123"/>
    <property type="match status" value="1"/>
</dbReference>
<comment type="subunit">
    <text evidence="2">Homodimer.</text>
</comment>
<evidence type="ECO:0000256" key="5">
    <source>
        <dbReference type="ARBA" id="ARBA00023163"/>
    </source>
</evidence>
<keyword evidence="10" id="KW-1185">Reference proteome</keyword>
<dbReference type="AlphaFoldDB" id="A0AAD3T993"/>
<keyword evidence="3" id="KW-0805">Transcription regulation</keyword>
<comment type="caution">
    <text evidence="9">The sequence shown here is derived from an EMBL/GenBank/DDBJ whole genome shotgun (WGS) entry which is preliminary data.</text>
</comment>
<dbReference type="InterPro" id="IPR045239">
    <property type="entry name" value="bHLH95_bHLH"/>
</dbReference>
<gene>
    <name evidence="9" type="ORF">Nepgr_026811</name>
</gene>
<dbReference type="EMBL" id="BSYO01000028">
    <property type="protein sequence ID" value="GMH24968.1"/>
    <property type="molecule type" value="Genomic_DNA"/>
</dbReference>
<reference evidence="9" key="1">
    <citation type="submission" date="2023-05" db="EMBL/GenBank/DDBJ databases">
        <title>Nepenthes gracilis genome sequencing.</title>
        <authorList>
            <person name="Fukushima K."/>
        </authorList>
    </citation>
    <scope>NUCLEOTIDE SEQUENCE</scope>
    <source>
        <strain evidence="9">SING2019-196</strain>
    </source>
</reference>
<comment type="subcellular location">
    <subcellularLocation>
        <location evidence="1">Nucleus</location>
    </subcellularLocation>
</comment>
<evidence type="ECO:0000259" key="8">
    <source>
        <dbReference type="PROSITE" id="PS50888"/>
    </source>
</evidence>
<dbReference type="InterPro" id="IPR045843">
    <property type="entry name" value="IND-like"/>
</dbReference>
<protein>
    <recommendedName>
        <fullName evidence="8">BHLH domain-containing protein</fullName>
    </recommendedName>
</protein>
<dbReference type="GO" id="GO:0046983">
    <property type="term" value="F:protein dimerization activity"/>
    <property type="evidence" value="ECO:0007669"/>
    <property type="project" value="InterPro"/>
</dbReference>
<keyword evidence="4" id="KW-0238">DNA-binding</keyword>
<evidence type="ECO:0000313" key="10">
    <source>
        <dbReference type="Proteomes" id="UP001279734"/>
    </source>
</evidence>
<evidence type="ECO:0000256" key="6">
    <source>
        <dbReference type="ARBA" id="ARBA00023242"/>
    </source>
</evidence>
<feature type="compositionally biased region" description="Polar residues" evidence="7">
    <location>
        <begin position="326"/>
        <end position="343"/>
    </location>
</feature>
<evidence type="ECO:0000313" key="9">
    <source>
        <dbReference type="EMBL" id="GMH24968.1"/>
    </source>
</evidence>
<evidence type="ECO:0000256" key="4">
    <source>
        <dbReference type="ARBA" id="ARBA00023125"/>
    </source>
</evidence>
<dbReference type="SUPFAM" id="SSF47459">
    <property type="entry name" value="HLH, helix-loop-helix DNA-binding domain"/>
    <property type="match status" value="1"/>
</dbReference>
<evidence type="ECO:0000256" key="3">
    <source>
        <dbReference type="ARBA" id="ARBA00023015"/>
    </source>
</evidence>
<organism evidence="9 10">
    <name type="scientific">Nepenthes gracilis</name>
    <name type="common">Slender pitcher plant</name>
    <dbReference type="NCBI Taxonomy" id="150966"/>
    <lineage>
        <taxon>Eukaryota</taxon>
        <taxon>Viridiplantae</taxon>
        <taxon>Streptophyta</taxon>
        <taxon>Embryophyta</taxon>
        <taxon>Tracheophyta</taxon>
        <taxon>Spermatophyta</taxon>
        <taxon>Magnoliopsida</taxon>
        <taxon>eudicotyledons</taxon>
        <taxon>Gunneridae</taxon>
        <taxon>Pentapetalae</taxon>
        <taxon>Caryophyllales</taxon>
        <taxon>Nepenthaceae</taxon>
        <taxon>Nepenthes</taxon>
    </lineage>
</organism>
<keyword evidence="6" id="KW-0539">Nucleus</keyword>